<dbReference type="Gene3D" id="1.20.1260.10">
    <property type="match status" value="1"/>
</dbReference>
<evidence type="ECO:0000313" key="2">
    <source>
        <dbReference type="Proteomes" id="UP001330749"/>
    </source>
</evidence>
<dbReference type="InterPro" id="IPR012347">
    <property type="entry name" value="Ferritin-like"/>
</dbReference>
<dbReference type="Proteomes" id="UP001330749">
    <property type="component" value="Unassembled WGS sequence"/>
</dbReference>
<protein>
    <submittedName>
        <fullName evidence="1">DUF3231 family protein</fullName>
    </submittedName>
</protein>
<sequence length="182" mass="20328">MPDLLEAVKNIVQSLMDDEPKPPLHVGEVMSFWSFLSEIGDEQVHSEAGINSTTDPELRKAFHEIVKMLKSQKERMIAFLRSEGVPLPPLTESKPLSDPNKIPPGVKLTDDELANSINIKIFLGVNYCANAINEAVRNDVSLIWVGFLQEYMTFGATMKVLLKKRGWLKVPPLYCPPGLPSQ</sequence>
<organism evidence="1 2">
    <name type="scientific">Bacillus xiapuensis</name>
    <dbReference type="NCBI Taxonomy" id="2014075"/>
    <lineage>
        <taxon>Bacteria</taxon>
        <taxon>Bacillati</taxon>
        <taxon>Bacillota</taxon>
        <taxon>Bacilli</taxon>
        <taxon>Bacillales</taxon>
        <taxon>Bacillaceae</taxon>
        <taxon>Bacillus</taxon>
    </lineage>
</organism>
<dbReference type="EMBL" id="JARMQG010000172">
    <property type="protein sequence ID" value="MED3563417.1"/>
    <property type="molecule type" value="Genomic_DNA"/>
</dbReference>
<evidence type="ECO:0000313" key="1">
    <source>
        <dbReference type="EMBL" id="MED3563417.1"/>
    </source>
</evidence>
<accession>A0ABU6NB23</accession>
<name>A0ABU6NB23_9BACI</name>
<comment type="caution">
    <text evidence="1">The sequence shown here is derived from an EMBL/GenBank/DDBJ whole genome shotgun (WGS) entry which is preliminary data.</text>
</comment>
<keyword evidence="2" id="KW-1185">Reference proteome</keyword>
<dbReference type="Pfam" id="PF11553">
    <property type="entry name" value="DUF3231"/>
    <property type="match status" value="1"/>
</dbReference>
<gene>
    <name evidence="1" type="ORF">P4447_13325</name>
</gene>
<dbReference type="RefSeq" id="WP_327968462.1">
    <property type="nucleotide sequence ID" value="NZ_JARMQG010000172.1"/>
</dbReference>
<proteinExistence type="predicted"/>
<reference evidence="1 2" key="1">
    <citation type="submission" date="2023-03" db="EMBL/GenBank/DDBJ databases">
        <title>Bacillus Genome Sequencing.</title>
        <authorList>
            <person name="Dunlap C."/>
        </authorList>
    </citation>
    <scope>NUCLEOTIDE SEQUENCE [LARGE SCALE GENOMIC DNA]</scope>
    <source>
        <strain evidence="1 2">B-14544</strain>
    </source>
</reference>
<dbReference type="InterPro" id="IPR021617">
    <property type="entry name" value="DUF3231"/>
</dbReference>